<dbReference type="Gene3D" id="3.40.50.300">
    <property type="entry name" value="P-loop containing nucleotide triphosphate hydrolases"/>
    <property type="match status" value="1"/>
</dbReference>
<sequence length="254" mass="28183">MKFISIANQKGGVGKTTTAINLSACLAEKGFSTLLIDVDPQSNATSGIGFSLDSGKSLFPVLTGEKPLKDQIISTPYMNLDLIPSNLELANWENETLEGSDSFSFFRKIFRDSLADTSYQYVILDCPPALGLLMVNSMVAADWLIIPIQCEYYALEGLAKMFKLLENLKKMVPFPPGILGILLTMYDSRTNLCKQVVEDVHKHIPDLVFDTIIPRTVRLAEAPSYGKPITLYDPSCSGCVSYRKFTMEFLERAK</sequence>
<dbReference type="InterPro" id="IPR025669">
    <property type="entry name" value="AAA_dom"/>
</dbReference>
<gene>
    <name evidence="2" type="ORF">A7Q10_06075</name>
</gene>
<dbReference type="InterPro" id="IPR050678">
    <property type="entry name" value="DNA_Partitioning_ATPase"/>
</dbReference>
<proteinExistence type="predicted"/>
<feature type="domain" description="AAA" evidence="1">
    <location>
        <begin position="1"/>
        <end position="170"/>
    </location>
</feature>
<reference evidence="2 3" key="1">
    <citation type="submission" date="2016-05" db="EMBL/GenBank/DDBJ databases">
        <title>Diversity and Homogeneity among Thermoacidophilic Verrucomicrobia Methanotrophs Linked with Geographical Origin.</title>
        <authorList>
            <person name="Erikstad H.-A."/>
            <person name="Smestad N.B."/>
            <person name="Ceballos R.M."/>
            <person name="Birkeland N.-K."/>
        </authorList>
    </citation>
    <scope>NUCLEOTIDE SEQUENCE [LARGE SCALE GENOMIC DNA]</scope>
    <source>
        <strain evidence="2 3">Phi</strain>
    </source>
</reference>
<evidence type="ECO:0000259" key="1">
    <source>
        <dbReference type="Pfam" id="PF13614"/>
    </source>
</evidence>
<comment type="caution">
    <text evidence="2">The sequence shown here is derived from an EMBL/GenBank/DDBJ whole genome shotgun (WGS) entry which is preliminary data.</text>
</comment>
<dbReference type="FunFam" id="3.40.50.300:FF:000285">
    <property type="entry name" value="Sporulation initiation inhibitor Soj"/>
    <property type="match status" value="1"/>
</dbReference>
<keyword evidence="3" id="KW-1185">Reference proteome</keyword>
<dbReference type="PANTHER" id="PTHR13696">
    <property type="entry name" value="P-LOOP CONTAINING NUCLEOSIDE TRIPHOSPHATE HYDROLASE"/>
    <property type="match status" value="1"/>
</dbReference>
<dbReference type="InterPro" id="IPR027417">
    <property type="entry name" value="P-loop_NTPase"/>
</dbReference>
<dbReference type="Proteomes" id="UP000297713">
    <property type="component" value="Unassembled WGS sequence"/>
</dbReference>
<name>A0A4Y8PFA5_9BACT</name>
<dbReference type="OrthoDB" id="9815116at2"/>
<evidence type="ECO:0000313" key="3">
    <source>
        <dbReference type="Proteomes" id="UP000297713"/>
    </source>
</evidence>
<protein>
    <submittedName>
        <fullName evidence="2">Sporulation initiation inhibitor Soj</fullName>
    </submittedName>
</protein>
<evidence type="ECO:0000313" key="2">
    <source>
        <dbReference type="EMBL" id="TFE70636.1"/>
    </source>
</evidence>
<dbReference type="EMBL" id="LXQC01000113">
    <property type="protein sequence ID" value="TFE70636.1"/>
    <property type="molecule type" value="Genomic_DNA"/>
</dbReference>
<dbReference type="PANTHER" id="PTHR13696:SF52">
    <property type="entry name" value="PARA FAMILY PROTEIN CT_582"/>
    <property type="match status" value="1"/>
</dbReference>
<dbReference type="CDD" id="cd02042">
    <property type="entry name" value="ParAB_family"/>
    <property type="match status" value="1"/>
</dbReference>
<dbReference type="RefSeq" id="WP_134439583.1">
    <property type="nucleotide sequence ID" value="NZ_LXQC01000113.1"/>
</dbReference>
<dbReference type="PIRSF" id="PIRSF009320">
    <property type="entry name" value="Nuc_binding_HP_1000"/>
    <property type="match status" value="1"/>
</dbReference>
<dbReference type="Pfam" id="PF13614">
    <property type="entry name" value="AAA_31"/>
    <property type="match status" value="1"/>
</dbReference>
<dbReference type="SUPFAM" id="SSF52540">
    <property type="entry name" value="P-loop containing nucleoside triphosphate hydrolases"/>
    <property type="match status" value="1"/>
</dbReference>
<organism evidence="2 3">
    <name type="scientific">Methylacidiphilum caldifontis</name>
    <dbReference type="NCBI Taxonomy" id="2795386"/>
    <lineage>
        <taxon>Bacteria</taxon>
        <taxon>Pseudomonadati</taxon>
        <taxon>Verrucomicrobiota</taxon>
        <taxon>Methylacidiphilae</taxon>
        <taxon>Methylacidiphilales</taxon>
        <taxon>Methylacidiphilaceae</taxon>
        <taxon>Methylacidiphilum (ex Ratnadevi et al. 2023)</taxon>
    </lineage>
</organism>
<dbReference type="AlphaFoldDB" id="A0A4Y8PFA5"/>
<accession>A0A4Y8PFA5</accession>